<evidence type="ECO:0000313" key="4">
    <source>
        <dbReference type="Proteomes" id="UP000770015"/>
    </source>
</evidence>
<dbReference type="Pfam" id="PF01425">
    <property type="entry name" value="Amidase"/>
    <property type="match status" value="1"/>
</dbReference>
<evidence type="ECO:0000313" key="3">
    <source>
        <dbReference type="EMBL" id="KAH6692403.1"/>
    </source>
</evidence>
<dbReference type="SUPFAM" id="SSF75304">
    <property type="entry name" value="Amidase signature (AS) enzymes"/>
    <property type="match status" value="1"/>
</dbReference>
<feature type="domain" description="Amidase" evidence="2">
    <location>
        <begin position="25"/>
        <end position="418"/>
    </location>
</feature>
<organism evidence="3 4">
    <name type="scientific">Plectosphaerella plurivora</name>
    <dbReference type="NCBI Taxonomy" id="936078"/>
    <lineage>
        <taxon>Eukaryota</taxon>
        <taxon>Fungi</taxon>
        <taxon>Dikarya</taxon>
        <taxon>Ascomycota</taxon>
        <taxon>Pezizomycotina</taxon>
        <taxon>Sordariomycetes</taxon>
        <taxon>Hypocreomycetidae</taxon>
        <taxon>Glomerellales</taxon>
        <taxon>Plectosphaerellaceae</taxon>
        <taxon>Plectosphaerella</taxon>
    </lineage>
</organism>
<evidence type="ECO:0000256" key="1">
    <source>
        <dbReference type="SAM" id="MobiDB-lite"/>
    </source>
</evidence>
<reference evidence="3" key="1">
    <citation type="journal article" date="2021" name="Nat. Commun.">
        <title>Genetic determinants of endophytism in the Arabidopsis root mycobiome.</title>
        <authorList>
            <person name="Mesny F."/>
            <person name="Miyauchi S."/>
            <person name="Thiergart T."/>
            <person name="Pickel B."/>
            <person name="Atanasova L."/>
            <person name="Karlsson M."/>
            <person name="Huettel B."/>
            <person name="Barry K.W."/>
            <person name="Haridas S."/>
            <person name="Chen C."/>
            <person name="Bauer D."/>
            <person name="Andreopoulos W."/>
            <person name="Pangilinan J."/>
            <person name="LaButti K."/>
            <person name="Riley R."/>
            <person name="Lipzen A."/>
            <person name="Clum A."/>
            <person name="Drula E."/>
            <person name="Henrissat B."/>
            <person name="Kohler A."/>
            <person name="Grigoriev I.V."/>
            <person name="Martin F.M."/>
            <person name="Hacquard S."/>
        </authorList>
    </citation>
    <scope>NUCLEOTIDE SEQUENCE</scope>
    <source>
        <strain evidence="3">MPI-SDFR-AT-0117</strain>
    </source>
</reference>
<dbReference type="Gene3D" id="3.90.1300.10">
    <property type="entry name" value="Amidase signature (AS) domain"/>
    <property type="match status" value="1"/>
</dbReference>
<comment type="caution">
    <text evidence="3">The sequence shown here is derived from an EMBL/GenBank/DDBJ whole genome shotgun (WGS) entry which is preliminary data.</text>
</comment>
<keyword evidence="4" id="KW-1185">Reference proteome</keyword>
<dbReference type="Proteomes" id="UP000770015">
    <property type="component" value="Unassembled WGS sequence"/>
</dbReference>
<gene>
    <name evidence="3" type="ORF">F5X68DRAFT_267436</name>
</gene>
<sequence length="439" mass="47585">MELYELTASEVRRRIQANTLTLEQYVEALLARHKDRDAVVQAWAYLNPEIVIESARRLDRLAPEERGSLHGFVIGVKDIINTKDFPTRHNSSYHAEDGPQIDASTVAILRANGALIMGKTTTAEFAAGTTGPATCNPHDPTRSPGGSSSGSGAAVADRQVPIALGSQTIGSIVRPASFNGVYGFKPTWNAISSEGQKTSSPTLDTFGFMARSVEDIQAIADVFVLRDEVPPQPVQLSRAQFAVVKSPVWSQAGPGTINAMEKAVQCLRKAGAVVEEINLPADFDDIHTHQQRILQSEAGVAFFKEYSTARDHLSSSLKTLAEKVHTCSRKEFVQALDKVASLRPKIDEIADRYTAIITPSAVDVAPIVTDKWTGNPIFNGMWTALHVPVINVPGFSGEASMPVGVSLVTSRYRDQHLLQVAAVIGTLFEEADSRLELCQ</sequence>
<protein>
    <submittedName>
        <fullName evidence="3">Amidase signature domain-containing protein</fullName>
    </submittedName>
</protein>
<accession>A0A9P8VJJ9</accession>
<dbReference type="EMBL" id="JAGSXJ010000004">
    <property type="protein sequence ID" value="KAH6692403.1"/>
    <property type="molecule type" value="Genomic_DNA"/>
</dbReference>
<dbReference type="InterPro" id="IPR023631">
    <property type="entry name" value="Amidase_dom"/>
</dbReference>
<dbReference type="PANTHER" id="PTHR42678:SF2">
    <property type="entry name" value="AMIDASE FAMILY PROTEIN (AFU_ORTHOLOGUE AFUA_6G14410)"/>
    <property type="match status" value="1"/>
</dbReference>
<feature type="region of interest" description="Disordered" evidence="1">
    <location>
        <begin position="130"/>
        <end position="154"/>
    </location>
</feature>
<evidence type="ECO:0000259" key="2">
    <source>
        <dbReference type="Pfam" id="PF01425"/>
    </source>
</evidence>
<dbReference type="PANTHER" id="PTHR42678">
    <property type="entry name" value="AMIDASE"/>
    <property type="match status" value="1"/>
</dbReference>
<name>A0A9P8VJJ9_9PEZI</name>
<dbReference type="AlphaFoldDB" id="A0A9P8VJJ9"/>
<proteinExistence type="predicted"/>
<dbReference type="OrthoDB" id="6428749at2759"/>
<dbReference type="InterPro" id="IPR036928">
    <property type="entry name" value="AS_sf"/>
</dbReference>